<sequence length="319" mass="34535">MTPLPIVDPGPPVLYDVEHVTSYRYALPVTVSHQCAHLKPRSFATQQVLSTQLGATPLPEIRSERIDYFGNTVTSFSLSEPHESLTVVAQSQVRILPPTLPAAADTPRWEEVAERLRLGFGADTLDACQMLYPSGHVKTLPEVRAYALPSFPPDRPILEAAIDLTGRIHADFTYDPTATTVATPLAEVLAKRRGVCQDFAHLQIACLRSMGLAARYVSGYVLTCSTESGERLEGGDASHAWVSLYVPCAAAPNGGWIDLDPTNDKLITREHVTVAWGRDFEDVSPIKGVMLGGGAQTVSVAVTLRPRTNGPRARTESPA</sequence>
<dbReference type="InterPro" id="IPR002931">
    <property type="entry name" value="Transglutaminase-like"/>
</dbReference>
<dbReference type="eggNOG" id="COG1305">
    <property type="taxonomic scope" value="Bacteria"/>
</dbReference>
<dbReference type="PATRIC" id="fig|269796.9.peg.2668"/>
<evidence type="ECO:0000313" key="3">
    <source>
        <dbReference type="Proteomes" id="UP000001929"/>
    </source>
</evidence>
<dbReference type="KEGG" id="rru:Rru_A2560"/>
<dbReference type="SUPFAM" id="SSF54001">
    <property type="entry name" value="Cysteine proteinases"/>
    <property type="match status" value="1"/>
</dbReference>
<evidence type="ECO:0000259" key="1">
    <source>
        <dbReference type="SMART" id="SM00460"/>
    </source>
</evidence>
<gene>
    <name evidence="2" type="ordered locus">Rru_A2560</name>
</gene>
<dbReference type="InterPro" id="IPR013589">
    <property type="entry name" value="Bac_transglu_N"/>
</dbReference>
<dbReference type="HOGENOM" id="CLU_008973_0_0_5"/>
<proteinExistence type="predicted"/>
<dbReference type="AlphaFoldDB" id="Q2RR85"/>
<organism evidence="2 3">
    <name type="scientific">Rhodospirillum rubrum (strain ATCC 11170 / ATH 1.1.1 / DSM 467 / LMG 4362 / NCIMB 8255 / S1)</name>
    <dbReference type="NCBI Taxonomy" id="269796"/>
    <lineage>
        <taxon>Bacteria</taxon>
        <taxon>Pseudomonadati</taxon>
        <taxon>Pseudomonadota</taxon>
        <taxon>Alphaproteobacteria</taxon>
        <taxon>Rhodospirillales</taxon>
        <taxon>Rhodospirillaceae</taxon>
        <taxon>Rhodospirillum</taxon>
    </lineage>
</organism>
<dbReference type="Pfam" id="PF08379">
    <property type="entry name" value="Bact_transglu_N"/>
    <property type="match status" value="1"/>
</dbReference>
<protein>
    <submittedName>
        <fullName evidence="2">Transglutaminase-like</fullName>
    </submittedName>
</protein>
<dbReference type="PhylomeDB" id="Q2RR85"/>
<dbReference type="EnsemblBacteria" id="ABC23360">
    <property type="protein sequence ID" value="ABC23360"/>
    <property type="gene ID" value="Rru_A2560"/>
</dbReference>
<reference evidence="2 3" key="1">
    <citation type="journal article" date="2011" name="Stand. Genomic Sci.">
        <title>Complete genome sequence of Rhodospirillum rubrum type strain (S1).</title>
        <authorList>
            <person name="Munk A.C."/>
            <person name="Copeland A."/>
            <person name="Lucas S."/>
            <person name="Lapidus A."/>
            <person name="Del Rio T.G."/>
            <person name="Barry K."/>
            <person name="Detter J.C."/>
            <person name="Hammon N."/>
            <person name="Israni S."/>
            <person name="Pitluck S."/>
            <person name="Brettin T."/>
            <person name="Bruce D."/>
            <person name="Han C."/>
            <person name="Tapia R."/>
            <person name="Gilna P."/>
            <person name="Schmutz J."/>
            <person name="Larimer F."/>
            <person name="Land M."/>
            <person name="Kyrpides N.C."/>
            <person name="Mavromatis K."/>
            <person name="Richardson P."/>
            <person name="Rohde M."/>
            <person name="Goker M."/>
            <person name="Klenk H.P."/>
            <person name="Zhang Y."/>
            <person name="Roberts G.P."/>
            <person name="Reslewic S."/>
            <person name="Schwartz D.C."/>
        </authorList>
    </citation>
    <scope>NUCLEOTIDE SEQUENCE [LARGE SCALE GENOMIC DNA]</scope>
    <source>
        <strain evidence="3">ATCC 11170 / ATH 1.1.1 / DSM 467 / LMG 4362 / NCIMB 8255 / S1</strain>
    </source>
</reference>
<dbReference type="Gene3D" id="3.10.620.30">
    <property type="match status" value="1"/>
</dbReference>
<name>Q2RR85_RHORT</name>
<dbReference type="PANTHER" id="PTHR33490">
    <property type="entry name" value="BLR5614 PROTEIN-RELATED"/>
    <property type="match status" value="1"/>
</dbReference>
<dbReference type="InterPro" id="IPR038765">
    <property type="entry name" value="Papain-like_cys_pep_sf"/>
</dbReference>
<dbReference type="PANTHER" id="PTHR33490:SF7">
    <property type="entry name" value="BLR2979 PROTEIN"/>
    <property type="match status" value="1"/>
</dbReference>
<dbReference type="Proteomes" id="UP000001929">
    <property type="component" value="Chromosome"/>
</dbReference>
<evidence type="ECO:0000313" key="2">
    <source>
        <dbReference type="EMBL" id="ABC23360.1"/>
    </source>
</evidence>
<dbReference type="SMART" id="SM00460">
    <property type="entry name" value="TGc"/>
    <property type="match status" value="1"/>
</dbReference>
<accession>Q2RR85</accession>
<dbReference type="EMBL" id="CP000230">
    <property type="protein sequence ID" value="ABC23360.1"/>
    <property type="molecule type" value="Genomic_DNA"/>
</dbReference>
<dbReference type="RefSeq" id="WP_011390313.1">
    <property type="nucleotide sequence ID" value="NC_007643.1"/>
</dbReference>
<keyword evidence="3" id="KW-1185">Reference proteome</keyword>
<dbReference type="Pfam" id="PF01841">
    <property type="entry name" value="Transglut_core"/>
    <property type="match status" value="1"/>
</dbReference>
<feature type="domain" description="Transglutaminase-like" evidence="1">
    <location>
        <begin position="188"/>
        <end position="263"/>
    </location>
</feature>
<dbReference type="STRING" id="269796.Rru_A2560"/>